<gene>
    <name evidence="2" type="primary">ATC1</name>
    <name evidence="2" type="ORF">CAAN4_H18712</name>
</gene>
<sequence length="230" mass="26000">MNEAEHREEGPALKKQKRIGVENTDEEVKSTICKTEDDALEKFFSSLQNEIKLENDELDAEINNALSNLSEYDETKTTTNKKNNNTTNGTSTGVSGTTTSSPEDLSPFDSPRAMTSSSESSLEDELFKSSGSESTKIEQPTANIDTVVNIKQSMKDTSRLLSTFTTLKTTYLKLCKEFNYLLTKFNDNEKIKIELIHENNELRNLLTQIIKERELERKSKSVTPPQNSHY</sequence>
<dbReference type="Proteomes" id="UP001497600">
    <property type="component" value="Chromosome H"/>
</dbReference>
<evidence type="ECO:0000256" key="1">
    <source>
        <dbReference type="SAM" id="MobiDB-lite"/>
    </source>
</evidence>
<name>A0ABP0EN56_9ASCO</name>
<feature type="region of interest" description="Disordered" evidence="1">
    <location>
        <begin position="1"/>
        <end position="29"/>
    </location>
</feature>
<reference evidence="2 3" key="1">
    <citation type="submission" date="2024-01" db="EMBL/GenBank/DDBJ databases">
        <authorList>
            <consortium name="Genoscope - CEA"/>
            <person name="William W."/>
        </authorList>
    </citation>
    <scope>NUCLEOTIDE SEQUENCE [LARGE SCALE GENOMIC DNA]</scope>
    <source>
        <strain evidence="2 3">29B2s-10</strain>
    </source>
</reference>
<feature type="compositionally biased region" description="Low complexity" evidence="1">
    <location>
        <begin position="77"/>
        <end position="100"/>
    </location>
</feature>
<accession>A0ABP0EN56</accession>
<dbReference type="EMBL" id="OZ004260">
    <property type="protein sequence ID" value="CAK7921823.1"/>
    <property type="molecule type" value="Genomic_DNA"/>
</dbReference>
<feature type="region of interest" description="Disordered" evidence="1">
    <location>
        <begin position="68"/>
        <end position="137"/>
    </location>
</feature>
<feature type="compositionally biased region" description="Basic and acidic residues" evidence="1">
    <location>
        <begin position="1"/>
        <end position="12"/>
    </location>
</feature>
<evidence type="ECO:0000313" key="3">
    <source>
        <dbReference type="Proteomes" id="UP001497600"/>
    </source>
</evidence>
<evidence type="ECO:0000313" key="2">
    <source>
        <dbReference type="EMBL" id="CAK7921823.1"/>
    </source>
</evidence>
<protein>
    <submittedName>
        <fullName evidence="2">Protein Atc1p/LIC4</fullName>
    </submittedName>
</protein>
<proteinExistence type="predicted"/>
<organism evidence="2 3">
    <name type="scientific">[Candida] anglica</name>
    <dbReference type="NCBI Taxonomy" id="148631"/>
    <lineage>
        <taxon>Eukaryota</taxon>
        <taxon>Fungi</taxon>
        <taxon>Dikarya</taxon>
        <taxon>Ascomycota</taxon>
        <taxon>Saccharomycotina</taxon>
        <taxon>Pichiomycetes</taxon>
        <taxon>Debaryomycetaceae</taxon>
        <taxon>Kurtzmaniella</taxon>
    </lineage>
</organism>
<keyword evidence="3" id="KW-1185">Reference proteome</keyword>